<protein>
    <submittedName>
        <fullName evidence="1">Asparaginase</fullName>
    </submittedName>
</protein>
<dbReference type="InterPro" id="IPR010349">
    <property type="entry name" value="Asparaginase_II"/>
</dbReference>
<organism evidence="1 2">
    <name type="scientific">Nocardia stercoris</name>
    <dbReference type="NCBI Taxonomy" id="2483361"/>
    <lineage>
        <taxon>Bacteria</taxon>
        <taxon>Bacillati</taxon>
        <taxon>Actinomycetota</taxon>
        <taxon>Actinomycetes</taxon>
        <taxon>Mycobacteriales</taxon>
        <taxon>Nocardiaceae</taxon>
        <taxon>Nocardia</taxon>
    </lineage>
</organism>
<dbReference type="RefSeq" id="WP_122190509.1">
    <property type="nucleotide sequence ID" value="NZ_RFFH01000013.1"/>
</dbReference>
<accession>A0A3M2KVV9</accession>
<name>A0A3M2KVV9_9NOCA</name>
<evidence type="ECO:0000313" key="1">
    <source>
        <dbReference type="EMBL" id="RMI29609.1"/>
    </source>
</evidence>
<dbReference type="PANTHER" id="PTHR42110:SF1">
    <property type="entry name" value="L-ASPARAGINASE, PUTATIVE (AFU_ORTHOLOGUE AFUA_3G11890)-RELATED"/>
    <property type="match status" value="1"/>
</dbReference>
<sequence length="323" mass="34153">MSVELVEVVRSGVRECVHRGSVVILGAGGEPELALGTVHLPIFPRSTNKPLQAVTLLRHGFDPVDDAELAIATASHFGEPDQIALVRRLLDRYGFDEDQLGCPPDLPFDERARAEVLAGHDRASASRRIYMNCSGKHAAMLATCVINGWPLTDYLDPAHPLQQAVTATVADLTGEPETELGIDGCGLPIVPVALVNLARAYARLVTAEPGTPERRVADAIRAHPRVISGTDGPDLLTMSTTPGLLCKIGADGVHAGALPDGRAFAYKIDDGHDRARMPLTQAILQRMGVEWTDAHAELAAQPVLGGGGRVGVIRTIPGALAPG</sequence>
<reference evidence="1 2" key="1">
    <citation type="submission" date="2018-10" db="EMBL/GenBank/DDBJ databases">
        <title>Isolation from cow dung.</title>
        <authorList>
            <person name="Ling L."/>
        </authorList>
    </citation>
    <scope>NUCLEOTIDE SEQUENCE [LARGE SCALE GENOMIC DNA]</scope>
    <source>
        <strain evidence="1 2">NEAU-LL90</strain>
    </source>
</reference>
<dbReference type="EMBL" id="RFFH01000013">
    <property type="protein sequence ID" value="RMI29609.1"/>
    <property type="molecule type" value="Genomic_DNA"/>
</dbReference>
<dbReference type="OrthoDB" id="9780674at2"/>
<keyword evidence="2" id="KW-1185">Reference proteome</keyword>
<dbReference type="PANTHER" id="PTHR42110">
    <property type="entry name" value="L-ASPARAGINASE, PUTATIVE (AFU_ORTHOLOGUE AFUA_3G11890)-RELATED"/>
    <property type="match status" value="1"/>
</dbReference>
<evidence type="ECO:0000313" key="2">
    <source>
        <dbReference type="Proteomes" id="UP000279275"/>
    </source>
</evidence>
<dbReference type="Pfam" id="PF06089">
    <property type="entry name" value="Asparaginase_II"/>
    <property type="match status" value="1"/>
</dbReference>
<proteinExistence type="predicted"/>
<dbReference type="Proteomes" id="UP000279275">
    <property type="component" value="Unassembled WGS sequence"/>
</dbReference>
<dbReference type="AlphaFoldDB" id="A0A3M2KVV9"/>
<comment type="caution">
    <text evidence="1">The sequence shown here is derived from an EMBL/GenBank/DDBJ whole genome shotgun (WGS) entry which is preliminary data.</text>
</comment>
<gene>
    <name evidence="1" type="ORF">EBN03_24640</name>
</gene>